<keyword evidence="3" id="KW-0418">Kinase</keyword>
<dbReference type="PANTHER" id="PTHR36091:SF2">
    <property type="entry name" value="AMINOGLYCOSIDE PHOSPHOTRANSFERASE DOMAIN-CONTAINING PROTEIN"/>
    <property type="match status" value="1"/>
</dbReference>
<reference evidence="3" key="1">
    <citation type="journal article" date="2020" name="Stud. Mycol.">
        <title>101 Dothideomycetes genomes: a test case for predicting lifestyles and emergence of pathogens.</title>
        <authorList>
            <person name="Haridas S."/>
            <person name="Albert R."/>
            <person name="Binder M."/>
            <person name="Bloem J."/>
            <person name="Labutti K."/>
            <person name="Salamov A."/>
            <person name="Andreopoulos B."/>
            <person name="Baker S."/>
            <person name="Barry K."/>
            <person name="Bills G."/>
            <person name="Bluhm B."/>
            <person name="Cannon C."/>
            <person name="Castanera R."/>
            <person name="Culley D."/>
            <person name="Daum C."/>
            <person name="Ezra D."/>
            <person name="Gonzalez J."/>
            <person name="Henrissat B."/>
            <person name="Kuo A."/>
            <person name="Liang C."/>
            <person name="Lipzen A."/>
            <person name="Lutzoni F."/>
            <person name="Magnuson J."/>
            <person name="Mondo S."/>
            <person name="Nolan M."/>
            <person name="Ohm R."/>
            <person name="Pangilinan J."/>
            <person name="Park H.-J."/>
            <person name="Ramirez L."/>
            <person name="Alfaro M."/>
            <person name="Sun H."/>
            <person name="Tritt A."/>
            <person name="Yoshinaga Y."/>
            <person name="Zwiers L.-H."/>
            <person name="Turgeon B."/>
            <person name="Goodwin S."/>
            <person name="Spatafora J."/>
            <person name="Crous P."/>
            <person name="Grigoriev I."/>
        </authorList>
    </citation>
    <scope>NUCLEOTIDE SEQUENCE</scope>
    <source>
        <strain evidence="3">CBS 269.34</strain>
    </source>
</reference>
<feature type="compositionally biased region" description="Acidic residues" evidence="1">
    <location>
        <begin position="628"/>
        <end position="637"/>
    </location>
</feature>
<dbReference type="AlphaFoldDB" id="A0A6A6R7P2"/>
<keyword evidence="4" id="KW-1185">Reference proteome</keyword>
<evidence type="ECO:0000256" key="1">
    <source>
        <dbReference type="SAM" id="MobiDB-lite"/>
    </source>
</evidence>
<dbReference type="EMBL" id="MU004183">
    <property type="protein sequence ID" value="KAF2500404.1"/>
    <property type="molecule type" value="Genomic_DNA"/>
</dbReference>
<keyword evidence="3" id="KW-0808">Transferase</keyword>
<dbReference type="PANTHER" id="PTHR36091">
    <property type="entry name" value="ALTERED INHERITANCE OF MITOCHONDRIA PROTEIN 9, MITOCHONDRIAL"/>
    <property type="match status" value="1"/>
</dbReference>
<proteinExistence type="predicted"/>
<dbReference type="Pfam" id="PF01636">
    <property type="entry name" value="APH"/>
    <property type="match status" value="1"/>
</dbReference>
<dbReference type="GO" id="GO:0005739">
    <property type="term" value="C:mitochondrion"/>
    <property type="evidence" value="ECO:0007669"/>
    <property type="project" value="TreeGrafter"/>
</dbReference>
<dbReference type="InterPro" id="IPR002575">
    <property type="entry name" value="Aminoglycoside_PTrfase"/>
</dbReference>
<sequence length="637" mass="72258">MELFKLLTMAISFGPLKHLPNPTNFKTVLNVKPRWFGSFSTPVAGSPILAAGDESMYAYTSGRWIYNEPLRMKERYLKFNIPALKSVMASSIGQSASNVTSFIKLAEGGFNRVFEATLSDGHRVLARLPYPSTVPNHYGTASEVATMEFLRLHNIPVPRVYGWSSTADNAVGAEYIVMEKIDGDSLAEIWPTLDLKQQGQIIKQVVHLEKNLFSIQLPASGSIYFPDDLSSEEKAKAVALPGHGDKAFCMGPMAHYSWWDDQRSSLALLDRGPSIMLKSVTRIKTLETATDKRTSSTQAFHAVGKKELAWTERFAKPRRHYEPLYRQVHGYDKLPYKPHIEALHKYLEMAKWLGYPEENYLNRPVLRHPDLSMSNIRVSKSLEIAGLIDWQHATILPLCLAAGIPRDFQYFGDPDSERMKPPSKELPLEYNTADPEEQELMRDRHARKWSHFFYSGLTWRDHEEHFNAISTKAVALHQMLYRSAGSPWEGDSISLHASMISAIQQWEELALSGSIAAGLRIWQEIMLKFAQSLPEHLRNQVPPLPIFPTYSDDEIRSVSKIHAQQAERDNLMASMRDGLGVDDMGWVPGDEEWVKAKTWAQELKEMMLEASPCDKARDGLRDNFPWDDHDEDGQDIG</sequence>
<name>A0A6A6R7P2_9PEZI</name>
<dbReference type="InterPro" id="IPR011009">
    <property type="entry name" value="Kinase-like_dom_sf"/>
</dbReference>
<feature type="region of interest" description="Disordered" evidence="1">
    <location>
        <begin position="617"/>
        <end position="637"/>
    </location>
</feature>
<dbReference type="OrthoDB" id="10003767at2759"/>
<organism evidence="3 4">
    <name type="scientific">Lophium mytilinum</name>
    <dbReference type="NCBI Taxonomy" id="390894"/>
    <lineage>
        <taxon>Eukaryota</taxon>
        <taxon>Fungi</taxon>
        <taxon>Dikarya</taxon>
        <taxon>Ascomycota</taxon>
        <taxon>Pezizomycotina</taxon>
        <taxon>Dothideomycetes</taxon>
        <taxon>Pleosporomycetidae</taxon>
        <taxon>Mytilinidiales</taxon>
        <taxon>Mytilinidiaceae</taxon>
        <taxon>Lophium</taxon>
    </lineage>
</organism>
<dbReference type="Gene3D" id="3.30.200.20">
    <property type="entry name" value="Phosphorylase Kinase, domain 1"/>
    <property type="match status" value="1"/>
</dbReference>
<feature type="compositionally biased region" description="Basic and acidic residues" evidence="1">
    <location>
        <begin position="617"/>
        <end position="627"/>
    </location>
</feature>
<gene>
    <name evidence="3" type="ORF">BU16DRAFT_614168</name>
</gene>
<evidence type="ECO:0000313" key="3">
    <source>
        <dbReference type="EMBL" id="KAF2500404.1"/>
    </source>
</evidence>
<evidence type="ECO:0000313" key="4">
    <source>
        <dbReference type="Proteomes" id="UP000799750"/>
    </source>
</evidence>
<protein>
    <submittedName>
        <fullName evidence="3">Kinase-like protein</fullName>
    </submittedName>
</protein>
<dbReference type="InterPro" id="IPR051035">
    <property type="entry name" value="Mito_inheritance_9"/>
</dbReference>
<dbReference type="GO" id="GO:0016301">
    <property type="term" value="F:kinase activity"/>
    <property type="evidence" value="ECO:0007669"/>
    <property type="project" value="UniProtKB-KW"/>
</dbReference>
<dbReference type="SUPFAM" id="SSF56112">
    <property type="entry name" value="Protein kinase-like (PK-like)"/>
    <property type="match status" value="1"/>
</dbReference>
<dbReference type="Proteomes" id="UP000799750">
    <property type="component" value="Unassembled WGS sequence"/>
</dbReference>
<feature type="domain" description="Aminoglycoside phosphotransferase" evidence="2">
    <location>
        <begin position="105"/>
        <end position="395"/>
    </location>
</feature>
<accession>A0A6A6R7P2</accession>
<evidence type="ECO:0000259" key="2">
    <source>
        <dbReference type="Pfam" id="PF01636"/>
    </source>
</evidence>